<comment type="caution">
    <text evidence="1">The sequence shown here is derived from an EMBL/GenBank/DDBJ whole genome shotgun (WGS) entry which is preliminary data.</text>
</comment>
<proteinExistence type="predicted"/>
<dbReference type="OrthoDB" id="289721at2759"/>
<feature type="non-terminal residue" evidence="1">
    <location>
        <position position="1"/>
    </location>
</feature>
<dbReference type="EMBL" id="MU150234">
    <property type="protein sequence ID" value="KAF9468018.1"/>
    <property type="molecule type" value="Genomic_DNA"/>
</dbReference>
<gene>
    <name evidence="1" type="ORF">BDZ94DRAFT_1154856</name>
</gene>
<organism evidence="1 2">
    <name type="scientific">Collybia nuda</name>
    <dbReference type="NCBI Taxonomy" id="64659"/>
    <lineage>
        <taxon>Eukaryota</taxon>
        <taxon>Fungi</taxon>
        <taxon>Dikarya</taxon>
        <taxon>Basidiomycota</taxon>
        <taxon>Agaricomycotina</taxon>
        <taxon>Agaricomycetes</taxon>
        <taxon>Agaricomycetidae</taxon>
        <taxon>Agaricales</taxon>
        <taxon>Tricholomatineae</taxon>
        <taxon>Clitocybaceae</taxon>
        <taxon>Collybia</taxon>
    </lineage>
</organism>
<dbReference type="Proteomes" id="UP000807353">
    <property type="component" value="Unassembled WGS sequence"/>
</dbReference>
<name>A0A9P5YDL4_9AGAR</name>
<evidence type="ECO:0000313" key="1">
    <source>
        <dbReference type="EMBL" id="KAF9468018.1"/>
    </source>
</evidence>
<accession>A0A9P5YDL4</accession>
<dbReference type="AlphaFoldDB" id="A0A9P5YDL4"/>
<keyword evidence="2" id="KW-1185">Reference proteome</keyword>
<evidence type="ECO:0000313" key="2">
    <source>
        <dbReference type="Proteomes" id="UP000807353"/>
    </source>
</evidence>
<sequence>TSLPRAKRFLDMMNQGHPEYGCFISREKTLTNFDYDAQILNVTEPKQRCAHSLRYINSIT</sequence>
<reference evidence="1" key="1">
    <citation type="submission" date="2020-11" db="EMBL/GenBank/DDBJ databases">
        <authorList>
            <consortium name="DOE Joint Genome Institute"/>
            <person name="Ahrendt S."/>
            <person name="Riley R."/>
            <person name="Andreopoulos W."/>
            <person name="Labutti K."/>
            <person name="Pangilinan J."/>
            <person name="Ruiz-Duenas F.J."/>
            <person name="Barrasa J.M."/>
            <person name="Sanchez-Garcia M."/>
            <person name="Camarero S."/>
            <person name="Miyauchi S."/>
            <person name="Serrano A."/>
            <person name="Linde D."/>
            <person name="Babiker R."/>
            <person name="Drula E."/>
            <person name="Ayuso-Fernandez I."/>
            <person name="Pacheco R."/>
            <person name="Padilla G."/>
            <person name="Ferreira P."/>
            <person name="Barriuso J."/>
            <person name="Kellner H."/>
            <person name="Castanera R."/>
            <person name="Alfaro M."/>
            <person name="Ramirez L."/>
            <person name="Pisabarro A.G."/>
            <person name="Kuo A."/>
            <person name="Tritt A."/>
            <person name="Lipzen A."/>
            <person name="He G."/>
            <person name="Yan M."/>
            <person name="Ng V."/>
            <person name="Cullen D."/>
            <person name="Martin F."/>
            <person name="Rosso M.-N."/>
            <person name="Henrissat B."/>
            <person name="Hibbett D."/>
            <person name="Martinez A.T."/>
            <person name="Grigoriev I.V."/>
        </authorList>
    </citation>
    <scope>NUCLEOTIDE SEQUENCE</scope>
    <source>
        <strain evidence="1">CBS 247.69</strain>
    </source>
</reference>
<protein>
    <submittedName>
        <fullName evidence="1">Uncharacterized protein</fullName>
    </submittedName>
</protein>